<feature type="domain" description="ENTH" evidence="9">
    <location>
        <begin position="25"/>
        <end position="156"/>
    </location>
</feature>
<dbReference type="GO" id="GO:0048268">
    <property type="term" value="P:clathrin coat assembly"/>
    <property type="evidence" value="ECO:0007669"/>
    <property type="project" value="InterPro"/>
</dbReference>
<evidence type="ECO:0000256" key="2">
    <source>
        <dbReference type="ARBA" id="ARBA00004555"/>
    </source>
</evidence>
<comment type="caution">
    <text evidence="10">The sequence shown here is derived from an EMBL/GenBank/DDBJ whole genome shotgun (WGS) entry which is preliminary data.</text>
</comment>
<dbReference type="PROSITE" id="PS50942">
    <property type="entry name" value="ENTH"/>
    <property type="match status" value="1"/>
</dbReference>
<dbReference type="GO" id="GO:0006900">
    <property type="term" value="P:vesicle budding from membrane"/>
    <property type="evidence" value="ECO:0007669"/>
    <property type="project" value="TreeGrafter"/>
</dbReference>
<keyword evidence="6" id="KW-0472">Membrane</keyword>
<evidence type="ECO:0000313" key="11">
    <source>
        <dbReference type="Proteomes" id="UP000585474"/>
    </source>
</evidence>
<keyword evidence="8" id="KW-0968">Cytoplasmic vesicle</keyword>
<dbReference type="SUPFAM" id="SSF89009">
    <property type="entry name" value="GAT-like domain"/>
    <property type="match status" value="1"/>
</dbReference>
<evidence type="ECO:0000256" key="3">
    <source>
        <dbReference type="ARBA" id="ARBA00004600"/>
    </source>
</evidence>
<dbReference type="OrthoDB" id="682511at2759"/>
<dbReference type="CDD" id="cd16987">
    <property type="entry name" value="ANTH_N_AP180_plant"/>
    <property type="match status" value="1"/>
</dbReference>
<dbReference type="InterPro" id="IPR014712">
    <property type="entry name" value="ANTH_dom_sf"/>
</dbReference>
<keyword evidence="5" id="KW-0333">Golgi apparatus</keyword>
<evidence type="ECO:0000256" key="1">
    <source>
        <dbReference type="ARBA" id="ARBA00004132"/>
    </source>
</evidence>
<dbReference type="GO" id="GO:0005794">
    <property type="term" value="C:Golgi apparatus"/>
    <property type="evidence" value="ECO:0007669"/>
    <property type="project" value="UniProtKB-SubCell"/>
</dbReference>
<dbReference type="Proteomes" id="UP000585474">
    <property type="component" value="Unassembled WGS sequence"/>
</dbReference>
<evidence type="ECO:0000256" key="6">
    <source>
        <dbReference type="ARBA" id="ARBA00023136"/>
    </source>
</evidence>
<comment type="subcellular location">
    <subcellularLocation>
        <location evidence="1">Cytoplasmic vesicle</location>
        <location evidence="1">Clathrin-coated vesicle</location>
    </subcellularLocation>
    <subcellularLocation>
        <location evidence="2">Golgi apparatus</location>
    </subcellularLocation>
    <subcellularLocation>
        <location evidence="3">Membrane</location>
        <location evidence="3">Clathrin-coated pit</location>
    </subcellularLocation>
</comment>
<dbReference type="GO" id="GO:0005546">
    <property type="term" value="F:phosphatidylinositol-4,5-bisphosphate binding"/>
    <property type="evidence" value="ECO:0007669"/>
    <property type="project" value="TreeGrafter"/>
</dbReference>
<dbReference type="FunFam" id="1.25.40.90:FF:000027">
    <property type="entry name" value="Putative clathrin assembly protein"/>
    <property type="match status" value="1"/>
</dbReference>
<dbReference type="SUPFAM" id="SSF48464">
    <property type="entry name" value="ENTH/VHS domain"/>
    <property type="match status" value="1"/>
</dbReference>
<dbReference type="GO" id="GO:0005905">
    <property type="term" value="C:clathrin-coated pit"/>
    <property type="evidence" value="ECO:0007669"/>
    <property type="project" value="UniProtKB-SubCell"/>
</dbReference>
<keyword evidence="11" id="KW-1185">Reference proteome</keyword>
<protein>
    <submittedName>
        <fullName evidence="10">ENTH/VHS/GAT family protein</fullName>
    </submittedName>
</protein>
<dbReference type="InterPro" id="IPR008942">
    <property type="entry name" value="ENTH_VHS"/>
</dbReference>
<gene>
    <name evidence="10" type="ORF">Acr_00g0082080</name>
</gene>
<evidence type="ECO:0000256" key="5">
    <source>
        <dbReference type="ARBA" id="ARBA00023034"/>
    </source>
</evidence>
<dbReference type="GO" id="GO:0032050">
    <property type="term" value="F:clathrin heavy chain binding"/>
    <property type="evidence" value="ECO:0007669"/>
    <property type="project" value="TreeGrafter"/>
</dbReference>
<organism evidence="10 11">
    <name type="scientific">Actinidia rufa</name>
    <dbReference type="NCBI Taxonomy" id="165716"/>
    <lineage>
        <taxon>Eukaryota</taxon>
        <taxon>Viridiplantae</taxon>
        <taxon>Streptophyta</taxon>
        <taxon>Embryophyta</taxon>
        <taxon>Tracheophyta</taxon>
        <taxon>Spermatophyta</taxon>
        <taxon>Magnoliopsida</taxon>
        <taxon>eudicotyledons</taxon>
        <taxon>Gunneridae</taxon>
        <taxon>Pentapetalae</taxon>
        <taxon>asterids</taxon>
        <taxon>Ericales</taxon>
        <taxon>Actinidiaceae</taxon>
        <taxon>Actinidia</taxon>
    </lineage>
</organism>
<sequence length="389" mass="44587">MRLWKRASGALKDRNSILAAALARKGPHRNPDMEAAVIWATSHDDSHVDYDNAKRVFQWIKVSPTHLRQFAWALCARMEKTRCWVVALKGLILIHGVFCSKLSAVHKIGRLPFDLSNFNDGHDSAAKTWPFNAFIRKYYAFLDHKSALMCDDLKARIKELKDQQKEATTPLSQDLVRIQKMQGLLDMLMQIKPLNDVMIRVVILEAMECVMIEIYDTYSRICDGIAKVLLKIYSASKAEAMMALKVLQKSTTQGEQLADYFEYCREIRILNWSNCPKVERIPDEDIRELERIINGVSGNEIVVASKAPQHEARAVDEERESKSGLKTIITNDWEVFDEDLVKIDGDEDVDKKGRTIEEDRLALMPLIKFDNVHDQFGNHQELPDLISFL</sequence>
<reference evidence="11" key="1">
    <citation type="submission" date="2019-07" db="EMBL/GenBank/DDBJ databases">
        <title>De Novo Assembly of kiwifruit Actinidia rufa.</title>
        <authorList>
            <person name="Sugita-Konishi S."/>
            <person name="Sato K."/>
            <person name="Mori E."/>
            <person name="Abe Y."/>
            <person name="Kisaki G."/>
            <person name="Hamano K."/>
            <person name="Suezawa K."/>
            <person name="Otani M."/>
            <person name="Fukuda T."/>
            <person name="Manabe T."/>
            <person name="Gomi K."/>
            <person name="Tabuchi M."/>
            <person name="Akimitsu K."/>
            <person name="Kataoka I."/>
        </authorList>
    </citation>
    <scope>NUCLEOTIDE SEQUENCE [LARGE SCALE GENOMIC DNA]</scope>
    <source>
        <strain evidence="11">cv. Fuchu</strain>
    </source>
</reference>
<dbReference type="Pfam" id="PF07651">
    <property type="entry name" value="ANTH"/>
    <property type="match status" value="1"/>
</dbReference>
<accession>A0A7J0DUH4</accession>
<dbReference type="InterPro" id="IPR011417">
    <property type="entry name" value="ANTH_dom"/>
</dbReference>
<evidence type="ECO:0000259" key="9">
    <source>
        <dbReference type="PROSITE" id="PS50942"/>
    </source>
</evidence>
<dbReference type="Gene3D" id="1.25.40.90">
    <property type="match status" value="1"/>
</dbReference>
<dbReference type="AlphaFoldDB" id="A0A7J0DUH4"/>
<evidence type="ECO:0000256" key="8">
    <source>
        <dbReference type="ARBA" id="ARBA00023329"/>
    </source>
</evidence>
<dbReference type="InterPro" id="IPR048050">
    <property type="entry name" value="ANTH_N_plant"/>
</dbReference>
<proteinExistence type="predicted"/>
<dbReference type="InterPro" id="IPR013809">
    <property type="entry name" value="ENTH"/>
</dbReference>
<dbReference type="GO" id="GO:0005545">
    <property type="term" value="F:1-phosphatidylinositol binding"/>
    <property type="evidence" value="ECO:0007669"/>
    <property type="project" value="InterPro"/>
</dbReference>
<dbReference type="EMBL" id="BJWL01000405">
    <property type="protein sequence ID" value="GFS42856.1"/>
    <property type="molecule type" value="Genomic_DNA"/>
</dbReference>
<dbReference type="GO" id="GO:0072583">
    <property type="term" value="P:clathrin-dependent endocytosis"/>
    <property type="evidence" value="ECO:0007669"/>
    <property type="project" value="InterPro"/>
</dbReference>
<evidence type="ECO:0000313" key="10">
    <source>
        <dbReference type="EMBL" id="GFS42856.1"/>
    </source>
</evidence>
<dbReference type="GO" id="GO:0000149">
    <property type="term" value="F:SNARE binding"/>
    <property type="evidence" value="ECO:0007669"/>
    <property type="project" value="TreeGrafter"/>
</dbReference>
<keyword evidence="7" id="KW-0168">Coated pit</keyword>
<dbReference type="GO" id="GO:0030136">
    <property type="term" value="C:clathrin-coated vesicle"/>
    <property type="evidence" value="ECO:0007669"/>
    <property type="project" value="UniProtKB-SubCell"/>
</dbReference>
<dbReference type="PANTHER" id="PTHR22951:SF19">
    <property type="entry name" value="OS08G0467300 PROTEIN"/>
    <property type="match status" value="1"/>
</dbReference>
<dbReference type="InterPro" id="IPR045192">
    <property type="entry name" value="AP180-like"/>
</dbReference>
<dbReference type="Gene3D" id="1.20.58.150">
    <property type="entry name" value="ANTH domain"/>
    <property type="match status" value="1"/>
</dbReference>
<dbReference type="PANTHER" id="PTHR22951">
    <property type="entry name" value="CLATHRIN ASSEMBLY PROTEIN"/>
    <property type="match status" value="1"/>
</dbReference>
<name>A0A7J0DUH4_9ERIC</name>
<evidence type="ECO:0000256" key="7">
    <source>
        <dbReference type="ARBA" id="ARBA00023176"/>
    </source>
</evidence>
<evidence type="ECO:0000256" key="4">
    <source>
        <dbReference type="ARBA" id="ARBA00022583"/>
    </source>
</evidence>
<keyword evidence="4" id="KW-0254">Endocytosis</keyword>